<keyword evidence="2" id="KW-1185">Reference proteome</keyword>
<dbReference type="AlphaFoldDB" id="A0A848QJ46"/>
<name>A0A848QJ46_9SPHN</name>
<evidence type="ECO:0000313" key="2">
    <source>
        <dbReference type="Proteomes" id="UP000561181"/>
    </source>
</evidence>
<protein>
    <submittedName>
        <fullName evidence="1">Uncharacterized protein</fullName>
    </submittedName>
</protein>
<gene>
    <name evidence="1" type="ORF">HKD42_01735</name>
</gene>
<dbReference type="EMBL" id="JABCRE010000002">
    <property type="protein sequence ID" value="NMW30779.1"/>
    <property type="molecule type" value="Genomic_DNA"/>
</dbReference>
<sequence>MTVETLHSDFSNLRAEFADLRDQVSHSMSQFENYADRQADAAASREAMLAYKDHLKFSEGAWKRIDKIELRLAESQSGRSNSE</sequence>
<proteinExistence type="predicted"/>
<reference evidence="1 2" key="1">
    <citation type="submission" date="2020-04" db="EMBL/GenBank/DDBJ databases">
        <authorList>
            <person name="Liu A."/>
        </authorList>
    </citation>
    <scope>NUCLEOTIDE SEQUENCE [LARGE SCALE GENOMIC DNA]</scope>
    <source>
        <strain evidence="1 2">RZ02</strain>
    </source>
</reference>
<organism evidence="1 2">
    <name type="scientific">Pontixanthobacter rizhaonensis</name>
    <dbReference type="NCBI Taxonomy" id="2730337"/>
    <lineage>
        <taxon>Bacteria</taxon>
        <taxon>Pseudomonadati</taxon>
        <taxon>Pseudomonadota</taxon>
        <taxon>Alphaproteobacteria</taxon>
        <taxon>Sphingomonadales</taxon>
        <taxon>Erythrobacteraceae</taxon>
        <taxon>Pontixanthobacter</taxon>
    </lineage>
</organism>
<comment type="caution">
    <text evidence="1">The sequence shown here is derived from an EMBL/GenBank/DDBJ whole genome shotgun (WGS) entry which is preliminary data.</text>
</comment>
<dbReference type="Proteomes" id="UP000561181">
    <property type="component" value="Unassembled WGS sequence"/>
</dbReference>
<evidence type="ECO:0000313" key="1">
    <source>
        <dbReference type="EMBL" id="NMW30779.1"/>
    </source>
</evidence>
<accession>A0A848QJ46</accession>
<dbReference type="RefSeq" id="WP_170009725.1">
    <property type="nucleotide sequence ID" value="NZ_JABCRE010000002.1"/>
</dbReference>